<evidence type="ECO:0000313" key="2">
    <source>
        <dbReference type="EMBL" id="GLW74297.1"/>
    </source>
</evidence>
<evidence type="ECO:0000256" key="1">
    <source>
        <dbReference type="SAM" id="MobiDB-lite"/>
    </source>
</evidence>
<feature type="compositionally biased region" description="Low complexity" evidence="1">
    <location>
        <begin position="60"/>
        <end position="69"/>
    </location>
</feature>
<reference evidence="2" key="1">
    <citation type="submission" date="2023-02" db="EMBL/GenBank/DDBJ databases">
        <title>Kitasatospora phosalacinea NBRC 14627.</title>
        <authorList>
            <person name="Ichikawa N."/>
            <person name="Sato H."/>
            <person name="Tonouchi N."/>
        </authorList>
    </citation>
    <scope>NUCLEOTIDE SEQUENCE</scope>
    <source>
        <strain evidence="2">NBRC 14627</strain>
    </source>
</reference>
<dbReference type="Proteomes" id="UP001165041">
    <property type="component" value="Unassembled WGS sequence"/>
</dbReference>
<dbReference type="EMBL" id="BSSA01000033">
    <property type="protein sequence ID" value="GLW74297.1"/>
    <property type="molecule type" value="Genomic_DNA"/>
</dbReference>
<accession>A0A9W6V6I9</accession>
<feature type="region of interest" description="Disordered" evidence="1">
    <location>
        <begin position="124"/>
        <end position="146"/>
    </location>
</feature>
<protein>
    <submittedName>
        <fullName evidence="2">Uncharacterized protein</fullName>
    </submittedName>
</protein>
<feature type="region of interest" description="Disordered" evidence="1">
    <location>
        <begin position="1"/>
        <end position="74"/>
    </location>
</feature>
<evidence type="ECO:0000313" key="3">
    <source>
        <dbReference type="Proteomes" id="UP001165041"/>
    </source>
</evidence>
<organism evidence="2 3">
    <name type="scientific">Kitasatospora phosalacinea</name>
    <dbReference type="NCBI Taxonomy" id="2065"/>
    <lineage>
        <taxon>Bacteria</taxon>
        <taxon>Bacillati</taxon>
        <taxon>Actinomycetota</taxon>
        <taxon>Actinomycetes</taxon>
        <taxon>Kitasatosporales</taxon>
        <taxon>Streptomycetaceae</taxon>
        <taxon>Kitasatospora</taxon>
    </lineage>
</organism>
<proteinExistence type="predicted"/>
<sequence length="166" mass="16412">MPISRAKPSSVHGALPAVRSTTASTRTTASIAPSPASAVRRAPNRSATAPPNSSSAVRGTVTAVSTSPAVAPPYPAAVQPRAVASAASPTAEARVPASHHRYVRGSAAGAVTVVPMAADPRNLDQVEGKPAAPRPPPPTACRSGSGRAGAVRLAGCATTAGAARFR</sequence>
<gene>
    <name evidence="2" type="ORF">Kpho02_65950</name>
</gene>
<name>A0A9W6V6I9_9ACTN</name>
<comment type="caution">
    <text evidence="2">The sequence shown here is derived from an EMBL/GenBank/DDBJ whole genome shotgun (WGS) entry which is preliminary data.</text>
</comment>
<dbReference type="AlphaFoldDB" id="A0A9W6V6I9"/>
<feature type="compositionally biased region" description="Low complexity" evidence="1">
    <location>
        <begin position="16"/>
        <end position="47"/>
    </location>
</feature>